<dbReference type="Gene3D" id="3.40.1440.10">
    <property type="entry name" value="GIY-YIG endonuclease"/>
    <property type="match status" value="1"/>
</dbReference>
<dbReference type="PROSITE" id="PS50164">
    <property type="entry name" value="GIY_YIG"/>
    <property type="match status" value="1"/>
</dbReference>
<protein>
    <submittedName>
        <fullName evidence="2">GIY-YIG nuclease family protein</fullName>
    </submittedName>
</protein>
<dbReference type="EMBL" id="JANIAA010000063">
    <property type="protein sequence ID" value="MCQ8195157.1"/>
    <property type="molecule type" value="Genomic_DNA"/>
</dbReference>
<dbReference type="InterPro" id="IPR000305">
    <property type="entry name" value="GIY-YIG_endonuc"/>
</dbReference>
<dbReference type="InterPro" id="IPR035901">
    <property type="entry name" value="GIY-YIG_endonuc_sf"/>
</dbReference>
<evidence type="ECO:0000313" key="3">
    <source>
        <dbReference type="Proteomes" id="UP001204746"/>
    </source>
</evidence>
<name>A0ABT1VD00_9ACTN</name>
<organism evidence="2 3">
    <name type="scientific">Streptomyces rugosispiralis</name>
    <dbReference type="NCBI Taxonomy" id="2967341"/>
    <lineage>
        <taxon>Bacteria</taxon>
        <taxon>Bacillati</taxon>
        <taxon>Actinomycetota</taxon>
        <taxon>Actinomycetes</taxon>
        <taxon>Kitasatosporales</taxon>
        <taxon>Streptomycetaceae</taxon>
        <taxon>Streptomyces</taxon>
    </lineage>
</organism>
<evidence type="ECO:0000313" key="2">
    <source>
        <dbReference type="EMBL" id="MCQ8195157.1"/>
    </source>
</evidence>
<feature type="domain" description="GIY-YIG" evidence="1">
    <location>
        <begin position="27"/>
        <end position="114"/>
    </location>
</feature>
<comment type="caution">
    <text evidence="2">The sequence shown here is derived from an EMBL/GenBank/DDBJ whole genome shotgun (WGS) entry which is preliminary data.</text>
</comment>
<evidence type="ECO:0000259" key="1">
    <source>
        <dbReference type="PROSITE" id="PS50164"/>
    </source>
</evidence>
<dbReference type="SUPFAM" id="SSF82771">
    <property type="entry name" value="GIY-YIG endonuclease"/>
    <property type="match status" value="1"/>
</dbReference>
<keyword evidence="3" id="KW-1185">Reference proteome</keyword>
<dbReference type="RefSeq" id="WP_256655898.1">
    <property type="nucleotide sequence ID" value="NZ_JANIAA010000063.1"/>
</dbReference>
<reference evidence="2 3" key="1">
    <citation type="submission" date="2022-07" db="EMBL/GenBank/DDBJ databases">
        <authorList>
            <person name="Phongsopitanun W."/>
            <person name="Tanasupawat S."/>
        </authorList>
    </citation>
    <scope>NUCLEOTIDE SEQUENCE [LARGE SCALE GENOMIC DNA]</scope>
    <source>
        <strain evidence="2 3">RCU-064</strain>
    </source>
</reference>
<dbReference type="Proteomes" id="UP001204746">
    <property type="component" value="Unassembled WGS sequence"/>
</dbReference>
<gene>
    <name evidence="2" type="ORF">NP777_44465</name>
</gene>
<proteinExistence type="predicted"/>
<sequence>MSTRGSFQKLVWHSTRSVALAHKVVPDVPGVYAYAELSELRGLAITRTWMYVGKGQSLSGRLNRHQVHLETNRLLRDWLHRSGERELHYAEVEVDMLDQAERDLISQLQPRFNRTRYAQHSLST</sequence>
<accession>A0ABT1VD00</accession>